<sequence length="1132" mass="134314">MSKKKKSKLNSEQKDFFLKIARLKNPIWITNYLKKDAAMRLVENNFSKLISNPLIKNNILGSTFPIDYKDIETEAMVSQGTLEQEVWWTYLNVIYHSEKINLFISKSEQFNNLLLYAKYEEASNILNEIKYELGLSHWYIENKLLLLSKMNGLREQKEYAETIRKELPNASALLVYHFSQKLENELSYEQYDKNFKKMWRDYPNIKTYFEFKANSLNADPENLVYFLYFERESPTIDKYISLKKTLFSICSNNNYYSLPVDFLNKYLIKLDNNIKDIELKPLLIKSTKLNYNDIDIDNSKYIRILDLYTMGYYKESYDLCLKELENYLTFNINLIEILIKSEIRCATDDNLIEVSIDNNSIIFNIYEYYKSIILKDKNLINSINKLLKIALELSSLSISTVITQFIYKNIPFYNIPVADSSLKTGGLHTFLYDVREQSIIDDARYRILITDMQKTYQESITYQLLNKENFNIDEKIPSFRLQKYNIKINPETIPKEQQIEIYKDIIKNGNILDKYYAIVELSYLYFKYKEIQNCIKAIVEGYLFNKSLIYNLPLQEIIEYIEQYHSTDFDKDIETSILYELYSKYISNKFDSQKMIRYEIFLEENGYTKPSELINNYERFDKNKLDFFLQFNCKSQILDSSIYFENTEEVESERINICQFLVEQKVSSSHILLKEIKNITEQSLISKYIQVIEQNKIYVNEEGIKSKLQSNLAEYYLRYIDLVKNSTTLKRDLNNKVLINNTFGVNIPYPKNDIIPLLQNALSDVKEYFVFSNEYGLNGFISTNIRHGKLYNFLTSSLIKSNLFIKQDNAYWQINFQIDAKIMEILATFSNDIEKSINGFKDQYIQIVTDKENTKNGLFRYDLTEEISIAIYNQLDEEPSFEEFENILLEVLWRHTEINLENIRYIILNELIPKIQHIFKELNLKIETIQNKNNLSEIRDVIRHESTILQRNLETLKQWFTRQTISSIADFEFTLPVSITKEVIKNVHANNFIKLNADIKIKDKFKGLFLKGFVDILYILFDNAIKHSDSECEKINLLLDKSDEKQYEYRLYVTNQIKENLNIKLNTQKIEEIRDNIRNKMYGQSVGTEGGTGFYKIVKILTYDMVMGNRFIDFYYQGDKFIVEIHFGKRKE</sequence>
<keyword evidence="1" id="KW-0614">Plasmid</keyword>
<evidence type="ECO:0000313" key="1">
    <source>
        <dbReference type="EMBL" id="QKF74483.1"/>
    </source>
</evidence>
<dbReference type="EMBL" id="CP053838">
    <property type="protein sequence ID" value="QKF74483.1"/>
    <property type="molecule type" value="Genomic_DNA"/>
</dbReference>
<organism evidence="1">
    <name type="scientific">Aliarcobacter faecis</name>
    <dbReference type="NCBI Taxonomy" id="1564138"/>
    <lineage>
        <taxon>Bacteria</taxon>
        <taxon>Pseudomonadati</taxon>
        <taxon>Campylobacterota</taxon>
        <taxon>Epsilonproteobacteria</taxon>
        <taxon>Campylobacterales</taxon>
        <taxon>Arcobacteraceae</taxon>
        <taxon>Aliarcobacter</taxon>
    </lineage>
</organism>
<dbReference type="OrthoDB" id="7833808at2"/>
<name>A0A6M8NHT7_9BACT</name>
<gene>
    <name evidence="1" type="ORF">AFAEC_a0037</name>
</gene>
<accession>A0A6M8NHT7</accession>
<proteinExistence type="predicted"/>
<protein>
    <submittedName>
        <fullName evidence="1">Uncharacterized protein</fullName>
    </submittedName>
</protein>
<geneLocation type="plasmid" evidence="1">
    <name>pAFAEC</name>
</geneLocation>
<dbReference type="RefSeq" id="WP_026806316.1">
    <property type="nucleotide sequence ID" value="NZ_CP053838.1"/>
</dbReference>
<dbReference type="KEGG" id="afc:AFAEC_a0037"/>
<reference evidence="1" key="1">
    <citation type="submission" date="2020-05" db="EMBL/GenBank/DDBJ databases">
        <title>Complete genome sequencing of Campylobacter and Arcobacter type strains.</title>
        <authorList>
            <person name="Miller W.G."/>
            <person name="Yee E."/>
        </authorList>
    </citation>
    <scope>NUCLEOTIDE SEQUENCE [LARGE SCALE GENOMIC DNA]</scope>
    <source>
        <strain evidence="1">CCUG 66484</strain>
        <plasmid evidence="1">pAFAEC</plasmid>
    </source>
</reference>
<dbReference type="AlphaFoldDB" id="A0A6M8NHT7"/>